<evidence type="ECO:0000313" key="1">
    <source>
        <dbReference type="EMBL" id="RDZ29288.1"/>
    </source>
</evidence>
<dbReference type="EMBL" id="QTSU01000001">
    <property type="protein sequence ID" value="RDZ29288.1"/>
    <property type="molecule type" value="Genomic_DNA"/>
</dbReference>
<proteinExistence type="predicted"/>
<dbReference type="InterPro" id="IPR011747">
    <property type="entry name" value="CHP02241"/>
</dbReference>
<dbReference type="GO" id="GO:0005198">
    <property type="term" value="F:structural molecule activity"/>
    <property type="evidence" value="ECO:0007669"/>
    <property type="project" value="InterPro"/>
</dbReference>
<dbReference type="PANTHER" id="PTHR38009:SF1">
    <property type="entry name" value="CONSERVED HYPOTHETICAL PHAGE TAIL PROTEIN"/>
    <property type="match status" value="1"/>
</dbReference>
<evidence type="ECO:0000313" key="2">
    <source>
        <dbReference type="Proteomes" id="UP000264492"/>
    </source>
</evidence>
<protein>
    <recommendedName>
        <fullName evidence="3">Phage tail protein</fullName>
    </recommendedName>
</protein>
<dbReference type="InterPro" id="IPR010667">
    <property type="entry name" value="Phage_T4_Gp19"/>
</dbReference>
<dbReference type="Pfam" id="PF06841">
    <property type="entry name" value="Phage_T4_gp19"/>
    <property type="match status" value="1"/>
</dbReference>
<dbReference type="OrthoDB" id="9790161at2"/>
<reference evidence="1 2" key="1">
    <citation type="submission" date="2018-08" db="EMBL/GenBank/DDBJ databases">
        <title>Lysobacter sp. zong2l5, whole genome shotgun sequence.</title>
        <authorList>
            <person name="Zhang X."/>
            <person name="Feng G."/>
            <person name="Zhu H."/>
        </authorList>
    </citation>
    <scope>NUCLEOTIDE SEQUENCE [LARGE SCALE GENOMIC DNA]</scope>
    <source>
        <strain evidence="2">zong2l5</strain>
    </source>
</reference>
<accession>A0A371K5X6</accession>
<keyword evidence="2" id="KW-1185">Reference proteome</keyword>
<dbReference type="Proteomes" id="UP000264492">
    <property type="component" value="Unassembled WGS sequence"/>
</dbReference>
<dbReference type="RefSeq" id="WP_115858725.1">
    <property type="nucleotide sequence ID" value="NZ_QTSU01000001.1"/>
</dbReference>
<sequence length="156" mass="17572">MPQVGDIWESYRAGEFVLVIDGRESPGVSKIGGLSEGELETVEQPHGGSFRVFKTAGGKIKFDPLTIERYVDGSPEDQRFKDWFQECFKLNRDEQGASTPRRDGMIIKRHNGADVLTFAFYGAWVKSSKFTDLEAGSTNHFKQTIVLEHEGLERVE</sequence>
<gene>
    <name evidence="1" type="ORF">DX914_09445</name>
</gene>
<dbReference type="AlphaFoldDB" id="A0A371K5X6"/>
<comment type="caution">
    <text evidence="1">The sequence shown here is derived from an EMBL/GenBank/DDBJ whole genome shotgun (WGS) entry which is preliminary data.</text>
</comment>
<dbReference type="PANTHER" id="PTHR38009">
    <property type="entry name" value="CONSERVED HYPOTHETICAL PHAGE TAIL PROTEIN"/>
    <property type="match status" value="1"/>
</dbReference>
<evidence type="ECO:0008006" key="3">
    <source>
        <dbReference type="Google" id="ProtNLM"/>
    </source>
</evidence>
<organism evidence="1 2">
    <name type="scientific">Lysobacter silvisoli</name>
    <dbReference type="NCBI Taxonomy" id="2293254"/>
    <lineage>
        <taxon>Bacteria</taxon>
        <taxon>Pseudomonadati</taxon>
        <taxon>Pseudomonadota</taxon>
        <taxon>Gammaproteobacteria</taxon>
        <taxon>Lysobacterales</taxon>
        <taxon>Lysobacteraceae</taxon>
        <taxon>Lysobacter</taxon>
    </lineage>
</organism>
<name>A0A371K5X6_9GAMM</name>